<reference evidence="1 2" key="1">
    <citation type="submission" date="2020-08" db="EMBL/GenBank/DDBJ databases">
        <title>Genomic Encyclopedia of Type Strains, Phase IV (KMG-IV): sequencing the most valuable type-strain genomes for metagenomic binning, comparative biology and taxonomic classification.</title>
        <authorList>
            <person name="Goeker M."/>
        </authorList>
    </citation>
    <scope>NUCLEOTIDE SEQUENCE [LARGE SCALE GENOMIC DNA]</scope>
    <source>
        <strain evidence="1 2">DSM 26963</strain>
    </source>
</reference>
<sequence length="284" mass="33900">MEYVLENEHVRLECMEQAGQMKHFIDKDRNVELLYQGDQGWSGRNPSLFPIVGNTWTKDYKIDGKTYAMKNHGLIRYADLKGKQERDAILFTFDSNEDTKAQYPFDFHYEMRYTLEQKTCKIHYSITNTGVRTMPFTFGLHPAFRIPQKPGEVFEDYSFVFEKEEHAKQMLIDRQPHELKDVTFKEWKLSYEEIYQALTIIYQDLQSKYLTVCYKGEPRIRFHFDGFPYLAIWTHEKKSDFICIEPWYGHADFEPGHDDFYTREGTMCLEPGETFETEYSYEAL</sequence>
<dbReference type="PANTHER" id="PTHR11122">
    <property type="entry name" value="APOSPORY-ASSOCIATED PROTEIN C-RELATED"/>
    <property type="match status" value="1"/>
</dbReference>
<dbReference type="SUPFAM" id="SSF74650">
    <property type="entry name" value="Galactose mutarotase-like"/>
    <property type="match status" value="1"/>
</dbReference>
<name>A0A7W8FYF2_9FIRM</name>
<protein>
    <submittedName>
        <fullName evidence="1">Galactose mutarotase-like enzyme</fullName>
    </submittedName>
</protein>
<accession>A0A7W8FYF2</accession>
<dbReference type="AlphaFoldDB" id="A0A7W8FYF2"/>
<dbReference type="InterPro" id="IPR011013">
    <property type="entry name" value="Gal_mutarotase_sf_dom"/>
</dbReference>
<dbReference type="Pfam" id="PF01263">
    <property type="entry name" value="Aldose_epim"/>
    <property type="match status" value="1"/>
</dbReference>
<dbReference type="RefSeq" id="WP_183374909.1">
    <property type="nucleotide sequence ID" value="NZ_JACHHD010000006.1"/>
</dbReference>
<gene>
    <name evidence="1" type="ORF">HNQ43_000748</name>
</gene>
<comment type="caution">
    <text evidence="1">The sequence shown here is derived from an EMBL/GenBank/DDBJ whole genome shotgun (WGS) entry which is preliminary data.</text>
</comment>
<dbReference type="GO" id="GO:0016853">
    <property type="term" value="F:isomerase activity"/>
    <property type="evidence" value="ECO:0007669"/>
    <property type="project" value="InterPro"/>
</dbReference>
<evidence type="ECO:0000313" key="1">
    <source>
        <dbReference type="EMBL" id="MBB5184705.1"/>
    </source>
</evidence>
<dbReference type="EMBL" id="JACHHD010000006">
    <property type="protein sequence ID" value="MBB5184705.1"/>
    <property type="molecule type" value="Genomic_DNA"/>
</dbReference>
<dbReference type="GO" id="GO:0030246">
    <property type="term" value="F:carbohydrate binding"/>
    <property type="evidence" value="ECO:0007669"/>
    <property type="project" value="InterPro"/>
</dbReference>
<dbReference type="InterPro" id="IPR008183">
    <property type="entry name" value="Aldose_1/G6P_1-epimerase"/>
</dbReference>
<dbReference type="PANTHER" id="PTHR11122:SF13">
    <property type="entry name" value="GLUCOSE-6-PHOSPHATE 1-EPIMERASE"/>
    <property type="match status" value="1"/>
</dbReference>
<dbReference type="Gene3D" id="2.70.98.10">
    <property type="match status" value="1"/>
</dbReference>
<evidence type="ECO:0000313" key="2">
    <source>
        <dbReference type="Proteomes" id="UP000521313"/>
    </source>
</evidence>
<dbReference type="InterPro" id="IPR014718">
    <property type="entry name" value="GH-type_carb-bd"/>
</dbReference>
<dbReference type="Proteomes" id="UP000521313">
    <property type="component" value="Unassembled WGS sequence"/>
</dbReference>
<organism evidence="1 2">
    <name type="scientific">Faecalicoccus acidiformans</name>
    <dbReference type="NCBI Taxonomy" id="915173"/>
    <lineage>
        <taxon>Bacteria</taxon>
        <taxon>Bacillati</taxon>
        <taxon>Bacillota</taxon>
        <taxon>Erysipelotrichia</taxon>
        <taxon>Erysipelotrichales</taxon>
        <taxon>Erysipelotrichaceae</taxon>
        <taxon>Faecalicoccus</taxon>
    </lineage>
</organism>
<proteinExistence type="predicted"/>
<dbReference type="GO" id="GO:0005975">
    <property type="term" value="P:carbohydrate metabolic process"/>
    <property type="evidence" value="ECO:0007669"/>
    <property type="project" value="InterPro"/>
</dbReference>